<dbReference type="Proteomes" id="UP000830395">
    <property type="component" value="Chromosome 29"/>
</dbReference>
<dbReference type="EMBL" id="CM041003">
    <property type="protein sequence ID" value="MCJ8749497.1"/>
    <property type="molecule type" value="Genomic_DNA"/>
</dbReference>
<evidence type="ECO:0000313" key="1">
    <source>
        <dbReference type="EMBL" id="MCJ8749497.1"/>
    </source>
</evidence>
<keyword evidence="2" id="KW-1185">Reference proteome</keyword>
<comment type="caution">
    <text evidence="1">The sequence shown here is derived from an EMBL/GenBank/DDBJ whole genome shotgun (WGS) entry which is preliminary data.</text>
</comment>
<proteinExistence type="predicted"/>
<protein>
    <submittedName>
        <fullName evidence="1">Uncharacterized protein</fullName>
    </submittedName>
</protein>
<sequence length="156" mass="17744">MVRCPHTFGHRTIVYIRGESDSLCGIDSQAPMHEIEESTLFFFWNRLPARVCDLGRLAHHHGNTHTHTHTHTRRVGLTLHNGGCVCVCKKTYESRSSIRASVSGHLKNKNKNKTISTRICVCVTPVTAQTTPRLVCHRTHLTRCKRNLRVSSFTQF</sequence>
<name>A0ACC5ZPL0_9TELE</name>
<evidence type="ECO:0000313" key="2">
    <source>
        <dbReference type="Proteomes" id="UP000830395"/>
    </source>
</evidence>
<organism evidence="1 2">
    <name type="scientific">Pangasius djambal</name>
    <dbReference type="NCBI Taxonomy" id="1691987"/>
    <lineage>
        <taxon>Eukaryota</taxon>
        <taxon>Metazoa</taxon>
        <taxon>Chordata</taxon>
        <taxon>Craniata</taxon>
        <taxon>Vertebrata</taxon>
        <taxon>Euteleostomi</taxon>
        <taxon>Actinopterygii</taxon>
        <taxon>Neopterygii</taxon>
        <taxon>Teleostei</taxon>
        <taxon>Ostariophysi</taxon>
        <taxon>Siluriformes</taxon>
        <taxon>Pangasiidae</taxon>
        <taxon>Pangasius</taxon>
    </lineage>
</organism>
<reference evidence="1" key="1">
    <citation type="submission" date="2020-02" db="EMBL/GenBank/DDBJ databases">
        <title>Genome sequencing of the panga catfish, Pangasius djambal.</title>
        <authorList>
            <person name="Wen M."/>
            <person name="Zahm M."/>
            <person name="Roques C."/>
            <person name="Cabau C."/>
            <person name="Klopp C."/>
            <person name="Donnadieu C."/>
            <person name="Jouanno E."/>
            <person name="Avarre J.-C."/>
            <person name="Campet M."/>
            <person name="Ha T."/>
            <person name="Dugue R."/>
            <person name="Lampietro C."/>
            <person name="Louis A."/>
            <person name="Herpin A."/>
            <person name="Echchiki A."/>
            <person name="Berthelot C."/>
            <person name="Parey E."/>
            <person name="Roest-Crollius H."/>
            <person name="Braasch I."/>
            <person name="Postlethwait J.H."/>
            <person name="Bobe J."/>
            <person name="Montfort J."/>
            <person name="Bouchez O."/>
            <person name="Begum T."/>
            <person name="Schartl M."/>
            <person name="Gustiano R."/>
            <person name="Guiguen Y."/>
        </authorList>
    </citation>
    <scope>NUCLEOTIDE SEQUENCE</scope>
    <source>
        <strain evidence="1">Pdj_M5554</strain>
    </source>
</reference>
<gene>
    <name evidence="1" type="ORF">PDJAM_G00176970</name>
</gene>
<accession>A0ACC5ZPL0</accession>